<organism evidence="3 4">
    <name type="scientific">bacterium (Candidatus Blackallbacteria) CG17_big_fil_post_rev_8_21_14_2_50_48_46</name>
    <dbReference type="NCBI Taxonomy" id="2014261"/>
    <lineage>
        <taxon>Bacteria</taxon>
        <taxon>Candidatus Blackallbacteria</taxon>
    </lineage>
</organism>
<gene>
    <name evidence="3" type="ORF">COW36_09575</name>
</gene>
<evidence type="ECO:0008006" key="5">
    <source>
        <dbReference type="Google" id="ProtNLM"/>
    </source>
</evidence>
<dbReference type="AlphaFoldDB" id="A0A2M7G5E5"/>
<evidence type="ECO:0000259" key="1">
    <source>
        <dbReference type="Pfam" id="PF03435"/>
    </source>
</evidence>
<proteinExistence type="predicted"/>
<dbReference type="EMBL" id="PFFQ01000026">
    <property type="protein sequence ID" value="PIW17211.1"/>
    <property type="molecule type" value="Genomic_DNA"/>
</dbReference>
<evidence type="ECO:0000313" key="4">
    <source>
        <dbReference type="Proteomes" id="UP000231019"/>
    </source>
</evidence>
<sequence length="403" mass="44107">MPKSKTPVFTVLGGAGAMGSITVRDLIETAPAEAQIWIADANIEKAQALVKAHKRKGLKAVQVNMQEPAALVKALKGTQVLLNSLPYEFNLQVMEFALELGAHYTDLGGLFHMTRKQVALHEAFEKAGLTALMGIGAAPGITNLLAKLAADPMESVHSIDILLGAIDKTKYNFKQILPVSYSFKTILEEFSLQPAVFKKGKYRFLKPMSGLKAYRFPAPVGQQYPMYTLHSEIYNLAETYKAKGIEEVSFKIAFDKDFVEKVRFLRDLGLASPEAISFAEGQVAPIDLLNSVVMNQPVPEAITEPKQYEILRVIVKGKEQGKRITWINDLHTAGLPAWGIGTDIDTGSPPSIAAQMLLAGEITERGVCPPEKAIKAEPFFQALEKRGMHIHSSRKPGWATPVG</sequence>
<dbReference type="SUPFAM" id="SSF51735">
    <property type="entry name" value="NAD(P)-binding Rossmann-fold domains"/>
    <property type="match status" value="1"/>
</dbReference>
<feature type="domain" description="Saccharopine dehydrogenase-like C-terminal" evidence="2">
    <location>
        <begin position="136"/>
        <end position="387"/>
    </location>
</feature>
<protein>
    <recommendedName>
        <fullName evidence="5">Saccharopine dehydrogenase</fullName>
    </recommendedName>
</protein>
<dbReference type="PANTHER" id="PTHR43796">
    <property type="entry name" value="CARBOXYNORSPERMIDINE SYNTHASE"/>
    <property type="match status" value="1"/>
</dbReference>
<comment type="caution">
    <text evidence="3">The sequence shown here is derived from an EMBL/GenBank/DDBJ whole genome shotgun (WGS) entry which is preliminary data.</text>
</comment>
<dbReference type="InterPro" id="IPR005097">
    <property type="entry name" value="Sacchrp_dh_NADP-bd"/>
</dbReference>
<dbReference type="InterPro" id="IPR032095">
    <property type="entry name" value="Sacchrp_dh-like_C"/>
</dbReference>
<name>A0A2M7G5E5_9BACT</name>
<evidence type="ECO:0000259" key="2">
    <source>
        <dbReference type="Pfam" id="PF16653"/>
    </source>
</evidence>
<reference evidence="3 4" key="1">
    <citation type="submission" date="2017-09" db="EMBL/GenBank/DDBJ databases">
        <title>Depth-based differentiation of microbial function through sediment-hosted aquifers and enrichment of novel symbionts in the deep terrestrial subsurface.</title>
        <authorList>
            <person name="Probst A.J."/>
            <person name="Ladd B."/>
            <person name="Jarett J.K."/>
            <person name="Geller-Mcgrath D.E."/>
            <person name="Sieber C.M."/>
            <person name="Emerson J.B."/>
            <person name="Anantharaman K."/>
            <person name="Thomas B.C."/>
            <person name="Malmstrom R."/>
            <person name="Stieglmeier M."/>
            <person name="Klingl A."/>
            <person name="Woyke T."/>
            <person name="Ryan C.M."/>
            <person name="Banfield J.F."/>
        </authorList>
    </citation>
    <scope>NUCLEOTIDE SEQUENCE [LARGE SCALE GENOMIC DNA]</scope>
    <source>
        <strain evidence="3">CG17_big_fil_post_rev_8_21_14_2_50_48_46</strain>
    </source>
</reference>
<dbReference type="PANTHER" id="PTHR43796:SF2">
    <property type="entry name" value="CARBOXYNORSPERMIDINE SYNTHASE"/>
    <property type="match status" value="1"/>
</dbReference>
<dbReference type="Proteomes" id="UP000231019">
    <property type="component" value="Unassembled WGS sequence"/>
</dbReference>
<dbReference type="InterPro" id="IPR036291">
    <property type="entry name" value="NAD(P)-bd_dom_sf"/>
</dbReference>
<accession>A0A2M7G5E5</accession>
<dbReference type="Gene3D" id="3.30.360.10">
    <property type="entry name" value="Dihydrodipicolinate Reductase, domain 2"/>
    <property type="match status" value="1"/>
</dbReference>
<dbReference type="Pfam" id="PF03435">
    <property type="entry name" value="Sacchrp_dh_NADP"/>
    <property type="match status" value="1"/>
</dbReference>
<feature type="domain" description="Saccharopine dehydrogenase NADP binding" evidence="1">
    <location>
        <begin position="11"/>
        <end position="132"/>
    </location>
</feature>
<dbReference type="Gene3D" id="3.40.50.720">
    <property type="entry name" value="NAD(P)-binding Rossmann-like Domain"/>
    <property type="match status" value="1"/>
</dbReference>
<dbReference type="Pfam" id="PF16653">
    <property type="entry name" value="Sacchrp_dh_C"/>
    <property type="match status" value="1"/>
</dbReference>
<evidence type="ECO:0000313" key="3">
    <source>
        <dbReference type="EMBL" id="PIW17211.1"/>
    </source>
</evidence>